<dbReference type="InterPro" id="IPR001001">
    <property type="entry name" value="DNA_polIII_beta"/>
</dbReference>
<evidence type="ECO:0000313" key="15">
    <source>
        <dbReference type="Proteomes" id="UP001155057"/>
    </source>
</evidence>
<keyword evidence="4 10" id="KW-0963">Cytoplasm</keyword>
<feature type="domain" description="DNA polymerase III beta sliding clamp central" evidence="12">
    <location>
        <begin position="141"/>
        <end position="244"/>
    </location>
</feature>
<keyword evidence="7 10" id="KW-0235">DNA replication</keyword>
<evidence type="ECO:0000256" key="6">
    <source>
        <dbReference type="ARBA" id="ARBA00022695"/>
    </source>
</evidence>
<dbReference type="PANTHER" id="PTHR30478">
    <property type="entry name" value="DNA POLYMERASE III SUBUNIT BETA"/>
    <property type="match status" value="1"/>
</dbReference>
<dbReference type="InterPro" id="IPR022634">
    <property type="entry name" value="DNA_polIII_beta_N"/>
</dbReference>
<dbReference type="SMART" id="SM00480">
    <property type="entry name" value="POL3Bc"/>
    <property type="match status" value="1"/>
</dbReference>
<dbReference type="GO" id="GO:0008408">
    <property type="term" value="F:3'-5' exonuclease activity"/>
    <property type="evidence" value="ECO:0007669"/>
    <property type="project" value="InterPro"/>
</dbReference>
<evidence type="ECO:0000259" key="12">
    <source>
        <dbReference type="Pfam" id="PF02767"/>
    </source>
</evidence>
<evidence type="ECO:0000259" key="13">
    <source>
        <dbReference type="Pfam" id="PF02768"/>
    </source>
</evidence>
<dbReference type="InterPro" id="IPR022637">
    <property type="entry name" value="DNA_polIII_beta_cen"/>
</dbReference>
<evidence type="ECO:0000256" key="8">
    <source>
        <dbReference type="ARBA" id="ARBA00022932"/>
    </source>
</evidence>
<dbReference type="Gene3D" id="3.10.150.10">
    <property type="entry name" value="DNA Polymerase III, subunit A, domain 2"/>
    <property type="match status" value="1"/>
</dbReference>
<keyword evidence="6 10" id="KW-0548">Nucleotidyltransferase</keyword>
<dbReference type="Pfam" id="PF02767">
    <property type="entry name" value="DNA_pol3_beta_2"/>
    <property type="match status" value="1"/>
</dbReference>
<dbReference type="GO" id="GO:0009360">
    <property type="term" value="C:DNA polymerase III complex"/>
    <property type="evidence" value="ECO:0007669"/>
    <property type="project" value="InterPro"/>
</dbReference>
<reference evidence="14" key="1">
    <citation type="submission" date="2022-08" db="EMBL/GenBank/DDBJ databases">
        <title>Genomic Encyclopedia of Type Strains, Phase V (KMG-V): Genome sequencing to study the core and pangenomes of soil and plant-associated prokaryotes.</title>
        <authorList>
            <person name="Whitman W."/>
        </authorList>
    </citation>
    <scope>NUCLEOTIDE SEQUENCE</scope>
    <source>
        <strain evidence="14">SP3049</strain>
    </source>
</reference>
<evidence type="ECO:0000256" key="4">
    <source>
        <dbReference type="ARBA" id="ARBA00022490"/>
    </source>
</evidence>
<dbReference type="CDD" id="cd00140">
    <property type="entry name" value="beta_clamp"/>
    <property type="match status" value="1"/>
</dbReference>
<evidence type="ECO:0000256" key="2">
    <source>
        <dbReference type="ARBA" id="ARBA00010752"/>
    </source>
</evidence>
<dbReference type="GO" id="GO:0003887">
    <property type="term" value="F:DNA-directed DNA polymerase activity"/>
    <property type="evidence" value="ECO:0007669"/>
    <property type="project" value="UniProtKB-UniRule"/>
</dbReference>
<dbReference type="Gene3D" id="3.70.10.10">
    <property type="match status" value="1"/>
</dbReference>
<sequence>MQFTVSSDQLHDALKTAKRGSARSATMPILEDVLIREKEDRVTLRGTDLEAHVKTSLPVQMEPTMGLDESVAEATEATLPVDRLTSTLKELPDMPVEVTIDTEGKVTLETDQGSYEMQGHQAEDFPDLPEMDPEEEMDAAPLEGALEKVAFCMSEDALRPAMEGVFLDAEGNAVVATDGHRLSRVQMEVPLNESVIISRAGVSLMQRVIGEGTTLAIGEDRAWVVLRGEGTSVYSRLIDETYPNYESVIPDNNDKTLRVNREEMVGATKRTGIYSSSMTNQIRLTLHPDRLTLDAEDVERSSEAEEKVFCEFNGEEEMEIGFNAEYLETVLSKTVAEEVKMKLSSPNRAGLVRPVGDEDHLMLLMPVMINGHG</sequence>
<feature type="domain" description="DNA polymerase III beta sliding clamp N-terminal" evidence="11">
    <location>
        <begin position="1"/>
        <end position="129"/>
    </location>
</feature>
<evidence type="ECO:0000256" key="3">
    <source>
        <dbReference type="ARBA" id="ARBA00021035"/>
    </source>
</evidence>
<evidence type="ECO:0000259" key="11">
    <source>
        <dbReference type="Pfam" id="PF00712"/>
    </source>
</evidence>
<dbReference type="AlphaFoldDB" id="A0A9X2Q452"/>
<dbReference type="RefSeq" id="WP_259123533.1">
    <property type="nucleotide sequence ID" value="NZ_JANTZO010000005.1"/>
</dbReference>
<dbReference type="InterPro" id="IPR046938">
    <property type="entry name" value="DNA_clamp_sf"/>
</dbReference>
<name>A0A9X2Q452_9BACT</name>
<accession>A0A9X2Q452</accession>
<comment type="function">
    <text evidence="10">Confers DNA tethering and processivity to DNA polymerases and other proteins. Acts as a clamp, forming a ring around DNA (a reaction catalyzed by the clamp-loading complex) which diffuses in an ATP-independent manner freely and bidirectionally along dsDNA. Initially characterized for its ability to contact the catalytic subunit of DNA polymerase III (Pol III), a complex, multichain enzyme responsible for most of the replicative synthesis in bacteria; Pol III exhibits 3'-5' exonuclease proofreading activity. The beta chain is required for initiation of replication as well as for processivity of DNA replication.</text>
</comment>
<organism evidence="14 15">
    <name type="scientific">Salinibacter ruber</name>
    <dbReference type="NCBI Taxonomy" id="146919"/>
    <lineage>
        <taxon>Bacteria</taxon>
        <taxon>Pseudomonadati</taxon>
        <taxon>Rhodothermota</taxon>
        <taxon>Rhodothermia</taxon>
        <taxon>Rhodothermales</taxon>
        <taxon>Salinibacteraceae</taxon>
        <taxon>Salinibacter</taxon>
    </lineage>
</organism>
<comment type="similarity">
    <text evidence="2 10">Belongs to the beta sliding clamp family.</text>
</comment>
<evidence type="ECO:0000256" key="1">
    <source>
        <dbReference type="ARBA" id="ARBA00004496"/>
    </source>
</evidence>
<feature type="domain" description="DNA polymerase III beta sliding clamp C-terminal" evidence="13">
    <location>
        <begin position="247"/>
        <end position="367"/>
    </location>
</feature>
<dbReference type="GO" id="GO:0005737">
    <property type="term" value="C:cytoplasm"/>
    <property type="evidence" value="ECO:0007669"/>
    <property type="project" value="UniProtKB-SubCell"/>
</dbReference>
<proteinExistence type="inferred from homology"/>
<dbReference type="GO" id="GO:0006271">
    <property type="term" value="P:DNA strand elongation involved in DNA replication"/>
    <property type="evidence" value="ECO:0007669"/>
    <property type="project" value="TreeGrafter"/>
</dbReference>
<gene>
    <name evidence="14" type="ORF">GGP61_001338</name>
</gene>
<comment type="caution">
    <text evidence="14">The sequence shown here is derived from an EMBL/GenBank/DDBJ whole genome shotgun (WGS) entry which is preliminary data.</text>
</comment>
<evidence type="ECO:0000256" key="7">
    <source>
        <dbReference type="ARBA" id="ARBA00022705"/>
    </source>
</evidence>
<protein>
    <recommendedName>
        <fullName evidence="3 10">Beta sliding clamp</fullName>
    </recommendedName>
</protein>
<dbReference type="NCBIfam" id="TIGR00663">
    <property type="entry name" value="dnan"/>
    <property type="match status" value="1"/>
</dbReference>
<evidence type="ECO:0000256" key="5">
    <source>
        <dbReference type="ARBA" id="ARBA00022679"/>
    </source>
</evidence>
<dbReference type="InterPro" id="IPR022635">
    <property type="entry name" value="DNA_polIII_beta_C"/>
</dbReference>
<dbReference type="Pfam" id="PF02768">
    <property type="entry name" value="DNA_pol3_beta_3"/>
    <property type="match status" value="1"/>
</dbReference>
<dbReference type="PIRSF" id="PIRSF000804">
    <property type="entry name" value="DNA_pol_III_b"/>
    <property type="match status" value="1"/>
</dbReference>
<evidence type="ECO:0000256" key="10">
    <source>
        <dbReference type="PIRNR" id="PIRNR000804"/>
    </source>
</evidence>
<keyword evidence="8 10" id="KW-0239">DNA-directed DNA polymerase</keyword>
<keyword evidence="9" id="KW-0238">DNA-binding</keyword>
<comment type="subcellular location">
    <subcellularLocation>
        <location evidence="1 10">Cytoplasm</location>
    </subcellularLocation>
</comment>
<dbReference type="Proteomes" id="UP001155057">
    <property type="component" value="Unassembled WGS sequence"/>
</dbReference>
<comment type="subunit">
    <text evidence="10">Forms a ring-shaped head-to-tail homodimer around DNA.</text>
</comment>
<dbReference type="SUPFAM" id="SSF55979">
    <property type="entry name" value="DNA clamp"/>
    <property type="match status" value="3"/>
</dbReference>
<evidence type="ECO:0000313" key="14">
    <source>
        <dbReference type="EMBL" id="MCS3709734.1"/>
    </source>
</evidence>
<dbReference type="GO" id="GO:0003677">
    <property type="term" value="F:DNA binding"/>
    <property type="evidence" value="ECO:0007669"/>
    <property type="project" value="UniProtKB-UniRule"/>
</dbReference>
<evidence type="ECO:0000256" key="9">
    <source>
        <dbReference type="ARBA" id="ARBA00023125"/>
    </source>
</evidence>
<dbReference type="EMBL" id="JANUAE010000004">
    <property type="protein sequence ID" value="MCS3709734.1"/>
    <property type="molecule type" value="Genomic_DNA"/>
</dbReference>
<dbReference type="PANTHER" id="PTHR30478:SF0">
    <property type="entry name" value="BETA SLIDING CLAMP"/>
    <property type="match status" value="1"/>
</dbReference>
<dbReference type="Pfam" id="PF00712">
    <property type="entry name" value="DNA_pol3_beta"/>
    <property type="match status" value="1"/>
</dbReference>
<keyword evidence="5 10" id="KW-0808">Transferase</keyword>